<dbReference type="OrthoDB" id="5428787at2759"/>
<dbReference type="Proteomes" id="UP000799537">
    <property type="component" value="Unassembled WGS sequence"/>
</dbReference>
<dbReference type="AlphaFoldDB" id="A0A6A6CW15"/>
<name>A0A6A6CW15_ZASCE</name>
<evidence type="ECO:0008006" key="4">
    <source>
        <dbReference type="Google" id="ProtNLM"/>
    </source>
</evidence>
<dbReference type="EMBL" id="ML993583">
    <property type="protein sequence ID" value="KAF2171235.1"/>
    <property type="molecule type" value="Genomic_DNA"/>
</dbReference>
<proteinExistence type="predicted"/>
<gene>
    <name evidence="2" type="ORF">M409DRAFT_18351</name>
</gene>
<keyword evidence="1" id="KW-0732">Signal</keyword>
<dbReference type="GeneID" id="54557733"/>
<feature type="signal peptide" evidence="1">
    <location>
        <begin position="1"/>
        <end position="17"/>
    </location>
</feature>
<evidence type="ECO:0000313" key="2">
    <source>
        <dbReference type="EMBL" id="KAF2171235.1"/>
    </source>
</evidence>
<dbReference type="RefSeq" id="XP_033672124.1">
    <property type="nucleotide sequence ID" value="XM_033804461.1"/>
</dbReference>
<keyword evidence="3" id="KW-1185">Reference proteome</keyword>
<reference evidence="2" key="1">
    <citation type="journal article" date="2020" name="Stud. Mycol.">
        <title>101 Dothideomycetes genomes: a test case for predicting lifestyles and emergence of pathogens.</title>
        <authorList>
            <person name="Haridas S."/>
            <person name="Albert R."/>
            <person name="Binder M."/>
            <person name="Bloem J."/>
            <person name="Labutti K."/>
            <person name="Salamov A."/>
            <person name="Andreopoulos B."/>
            <person name="Baker S."/>
            <person name="Barry K."/>
            <person name="Bills G."/>
            <person name="Bluhm B."/>
            <person name="Cannon C."/>
            <person name="Castanera R."/>
            <person name="Culley D."/>
            <person name="Daum C."/>
            <person name="Ezra D."/>
            <person name="Gonzalez J."/>
            <person name="Henrissat B."/>
            <person name="Kuo A."/>
            <person name="Liang C."/>
            <person name="Lipzen A."/>
            <person name="Lutzoni F."/>
            <person name="Magnuson J."/>
            <person name="Mondo S."/>
            <person name="Nolan M."/>
            <person name="Ohm R."/>
            <person name="Pangilinan J."/>
            <person name="Park H.-J."/>
            <person name="Ramirez L."/>
            <person name="Alfaro M."/>
            <person name="Sun H."/>
            <person name="Tritt A."/>
            <person name="Yoshinaga Y."/>
            <person name="Zwiers L.-H."/>
            <person name="Turgeon B."/>
            <person name="Goodwin S."/>
            <person name="Spatafora J."/>
            <person name="Crous P."/>
            <person name="Grigoriev I."/>
        </authorList>
    </citation>
    <scope>NUCLEOTIDE SEQUENCE</scope>
    <source>
        <strain evidence="2">ATCC 36951</strain>
    </source>
</reference>
<accession>A0A6A6CW15</accession>
<feature type="chain" id="PRO_5025355031" description="Apple domain-containing protein" evidence="1">
    <location>
        <begin position="18"/>
        <end position="390"/>
    </location>
</feature>
<evidence type="ECO:0000256" key="1">
    <source>
        <dbReference type="SAM" id="SignalP"/>
    </source>
</evidence>
<organism evidence="2 3">
    <name type="scientific">Zasmidium cellare ATCC 36951</name>
    <dbReference type="NCBI Taxonomy" id="1080233"/>
    <lineage>
        <taxon>Eukaryota</taxon>
        <taxon>Fungi</taxon>
        <taxon>Dikarya</taxon>
        <taxon>Ascomycota</taxon>
        <taxon>Pezizomycotina</taxon>
        <taxon>Dothideomycetes</taxon>
        <taxon>Dothideomycetidae</taxon>
        <taxon>Mycosphaerellales</taxon>
        <taxon>Mycosphaerellaceae</taxon>
        <taxon>Zasmidium</taxon>
    </lineage>
</organism>
<protein>
    <recommendedName>
        <fullName evidence="4">Apple domain-containing protein</fullName>
    </recommendedName>
</protein>
<sequence length="390" mass="40852">MYLSLVSLAALVASAVAQSASTYSQLFCKTQLKPQQGGGGTTTKSTTLHFTETVRSVFTPTTTIIPKSATISTRITVSKTSTTTLPQTTNTFSTTLSFTDTSTVSTTVISTTMPIITEVITSTLDTTTIAASSGFIPLSSALAASGHSVAKRRAMRDRVRDVEPVAMEERASQQKIICGSDGSISYDPPQYWGKVTCYKRVEIVSTEVITSTAKKTKTIIAPRGTVTQTSFTTTTTTITETPIAASTTISISTTQTITSISTISSTTTIPVTTTSTSFAPQPTTYAACAQNNIVSFVDSKRIFNIVTTDPDNGFSFGNATTDAYSCCVQCVQNGNCGGSTYHPASGTCYFFPLAGATCDATADTGSFSTQTGSNVGFVVSNSNCGEVHLA</sequence>
<evidence type="ECO:0000313" key="3">
    <source>
        <dbReference type="Proteomes" id="UP000799537"/>
    </source>
</evidence>